<dbReference type="EMBL" id="JAIXMP010000018">
    <property type="protein sequence ID" value="KAI9258850.1"/>
    <property type="molecule type" value="Genomic_DNA"/>
</dbReference>
<comment type="caution">
    <text evidence="1">The sequence shown here is derived from an EMBL/GenBank/DDBJ whole genome shotgun (WGS) entry which is preliminary data.</text>
</comment>
<dbReference type="Proteomes" id="UP001209540">
    <property type="component" value="Unassembled WGS sequence"/>
</dbReference>
<dbReference type="InterPro" id="IPR016181">
    <property type="entry name" value="Acyl_CoA_acyltransferase"/>
</dbReference>
<evidence type="ECO:0000313" key="2">
    <source>
        <dbReference type="Proteomes" id="UP001209540"/>
    </source>
</evidence>
<name>A0AAD5JX63_9FUNG</name>
<proteinExistence type="predicted"/>
<protein>
    <recommendedName>
        <fullName evidence="3">N-acetyltransferase domain-containing protein</fullName>
    </recommendedName>
</protein>
<dbReference type="AlphaFoldDB" id="A0AAD5JX63"/>
<organism evidence="1 2">
    <name type="scientific">Phascolomyces articulosus</name>
    <dbReference type="NCBI Taxonomy" id="60185"/>
    <lineage>
        <taxon>Eukaryota</taxon>
        <taxon>Fungi</taxon>
        <taxon>Fungi incertae sedis</taxon>
        <taxon>Mucoromycota</taxon>
        <taxon>Mucoromycotina</taxon>
        <taxon>Mucoromycetes</taxon>
        <taxon>Mucorales</taxon>
        <taxon>Lichtheimiaceae</taxon>
        <taxon>Phascolomyces</taxon>
    </lineage>
</organism>
<evidence type="ECO:0000313" key="1">
    <source>
        <dbReference type="EMBL" id="KAI9258850.1"/>
    </source>
</evidence>
<sequence>MIITKRVPTSQQQRMKHMVLKDHIYLRPVMLDDLQRAEEIASVINTSYTSDDGWTSITSFVHGSRVTSKDMVELIHDTVNYDKTKTMFLCVVQCDPTTQQESAVIGTFLIQGGGEAGKGSIFPAIVQRSDTPTLTKQEQQIVKENECCLRLFCILPKYQSHGLGGRLQRAGFLYARDILGYPYAIVWVFEHRTPALLASYRKIGWQMIGTMAHPKPQCLKDKSTRYLLLKNDLKLVKSVL</sequence>
<reference evidence="1" key="1">
    <citation type="journal article" date="2022" name="IScience">
        <title>Evolution of zygomycete secretomes and the origins of terrestrial fungal ecologies.</title>
        <authorList>
            <person name="Chang Y."/>
            <person name="Wang Y."/>
            <person name="Mondo S."/>
            <person name="Ahrendt S."/>
            <person name="Andreopoulos W."/>
            <person name="Barry K."/>
            <person name="Beard J."/>
            <person name="Benny G.L."/>
            <person name="Blankenship S."/>
            <person name="Bonito G."/>
            <person name="Cuomo C."/>
            <person name="Desiro A."/>
            <person name="Gervers K.A."/>
            <person name="Hundley H."/>
            <person name="Kuo A."/>
            <person name="LaButti K."/>
            <person name="Lang B.F."/>
            <person name="Lipzen A."/>
            <person name="O'Donnell K."/>
            <person name="Pangilinan J."/>
            <person name="Reynolds N."/>
            <person name="Sandor L."/>
            <person name="Smith M.E."/>
            <person name="Tsang A."/>
            <person name="Grigoriev I.V."/>
            <person name="Stajich J.E."/>
            <person name="Spatafora J.W."/>
        </authorList>
    </citation>
    <scope>NUCLEOTIDE SEQUENCE</scope>
    <source>
        <strain evidence="1">RSA 2281</strain>
    </source>
</reference>
<dbReference type="Gene3D" id="3.40.630.30">
    <property type="match status" value="1"/>
</dbReference>
<gene>
    <name evidence="1" type="ORF">BDA99DRAFT_606086</name>
</gene>
<accession>A0AAD5JX63</accession>
<reference evidence="1" key="2">
    <citation type="submission" date="2023-02" db="EMBL/GenBank/DDBJ databases">
        <authorList>
            <consortium name="DOE Joint Genome Institute"/>
            <person name="Mondo S.J."/>
            <person name="Chang Y."/>
            <person name="Wang Y."/>
            <person name="Ahrendt S."/>
            <person name="Andreopoulos W."/>
            <person name="Barry K."/>
            <person name="Beard J."/>
            <person name="Benny G.L."/>
            <person name="Blankenship S."/>
            <person name="Bonito G."/>
            <person name="Cuomo C."/>
            <person name="Desiro A."/>
            <person name="Gervers K.A."/>
            <person name="Hundley H."/>
            <person name="Kuo A."/>
            <person name="LaButti K."/>
            <person name="Lang B.F."/>
            <person name="Lipzen A."/>
            <person name="O'Donnell K."/>
            <person name="Pangilinan J."/>
            <person name="Reynolds N."/>
            <person name="Sandor L."/>
            <person name="Smith M.W."/>
            <person name="Tsang A."/>
            <person name="Grigoriev I.V."/>
            <person name="Stajich J.E."/>
            <person name="Spatafora J.W."/>
        </authorList>
    </citation>
    <scope>NUCLEOTIDE SEQUENCE</scope>
    <source>
        <strain evidence="1">RSA 2281</strain>
    </source>
</reference>
<evidence type="ECO:0008006" key="3">
    <source>
        <dbReference type="Google" id="ProtNLM"/>
    </source>
</evidence>
<dbReference type="SUPFAM" id="SSF55729">
    <property type="entry name" value="Acyl-CoA N-acyltransferases (Nat)"/>
    <property type="match status" value="1"/>
</dbReference>
<keyword evidence="2" id="KW-1185">Reference proteome</keyword>